<gene>
    <name evidence="2" type="ORF">SISNIDRAFT_451189</name>
</gene>
<evidence type="ECO:0000259" key="1">
    <source>
        <dbReference type="Pfam" id="PF03992"/>
    </source>
</evidence>
<dbReference type="PANTHER" id="PTHR33336:SF15">
    <property type="entry name" value="ABM DOMAIN-CONTAINING PROTEIN"/>
    <property type="match status" value="1"/>
</dbReference>
<dbReference type="EMBL" id="KV419399">
    <property type="protein sequence ID" value="KZS96449.1"/>
    <property type="molecule type" value="Genomic_DNA"/>
</dbReference>
<dbReference type="GO" id="GO:0003824">
    <property type="term" value="F:catalytic activity"/>
    <property type="evidence" value="ECO:0007669"/>
    <property type="project" value="TreeGrafter"/>
</dbReference>
<protein>
    <recommendedName>
        <fullName evidence="1">ABM domain-containing protein</fullName>
    </recommendedName>
</protein>
<evidence type="ECO:0000313" key="2">
    <source>
        <dbReference type="EMBL" id="KZS96449.1"/>
    </source>
</evidence>
<dbReference type="InterPro" id="IPR050744">
    <property type="entry name" value="AI-2_Isomerase_LsrG"/>
</dbReference>
<keyword evidence="3" id="KW-1185">Reference proteome</keyword>
<dbReference type="Gene3D" id="3.30.70.100">
    <property type="match status" value="1"/>
</dbReference>
<accession>A0A164Y000</accession>
<evidence type="ECO:0000313" key="3">
    <source>
        <dbReference type="Proteomes" id="UP000076722"/>
    </source>
</evidence>
<sequence>MSSDPSKITDGHIILVATLDAVPGQETELANLLKAVVAVATSDQEPGCLTYRVVQYETKFVVFEEYVDTAAVKQHFVSDAFKAFAASHPTTLVGGKPGFGFYKELTPA</sequence>
<dbReference type="SUPFAM" id="SSF54909">
    <property type="entry name" value="Dimeric alpha+beta barrel"/>
    <property type="match status" value="1"/>
</dbReference>
<dbReference type="Pfam" id="PF03992">
    <property type="entry name" value="ABM"/>
    <property type="match status" value="1"/>
</dbReference>
<proteinExistence type="predicted"/>
<organism evidence="2 3">
    <name type="scientific">Sistotremastrum niveocremeum HHB9708</name>
    <dbReference type="NCBI Taxonomy" id="1314777"/>
    <lineage>
        <taxon>Eukaryota</taxon>
        <taxon>Fungi</taxon>
        <taxon>Dikarya</taxon>
        <taxon>Basidiomycota</taxon>
        <taxon>Agaricomycotina</taxon>
        <taxon>Agaricomycetes</taxon>
        <taxon>Sistotremastrales</taxon>
        <taxon>Sistotremastraceae</taxon>
        <taxon>Sertulicium</taxon>
        <taxon>Sertulicium niveocremeum</taxon>
    </lineage>
</organism>
<dbReference type="InterPro" id="IPR007138">
    <property type="entry name" value="ABM_dom"/>
</dbReference>
<dbReference type="Proteomes" id="UP000076722">
    <property type="component" value="Unassembled WGS sequence"/>
</dbReference>
<name>A0A164Y000_9AGAM</name>
<dbReference type="InterPro" id="IPR011008">
    <property type="entry name" value="Dimeric_a/b-barrel"/>
</dbReference>
<feature type="domain" description="ABM" evidence="1">
    <location>
        <begin position="13"/>
        <end position="86"/>
    </location>
</feature>
<dbReference type="PANTHER" id="PTHR33336">
    <property type="entry name" value="QUINOL MONOOXYGENASE YGIN-RELATED"/>
    <property type="match status" value="1"/>
</dbReference>
<dbReference type="OrthoDB" id="10011777at2759"/>
<dbReference type="AlphaFoldDB" id="A0A164Y000"/>
<reference evidence="2 3" key="1">
    <citation type="journal article" date="2016" name="Mol. Biol. Evol.">
        <title>Comparative Genomics of Early-Diverging Mushroom-Forming Fungi Provides Insights into the Origins of Lignocellulose Decay Capabilities.</title>
        <authorList>
            <person name="Nagy L.G."/>
            <person name="Riley R."/>
            <person name="Tritt A."/>
            <person name="Adam C."/>
            <person name="Daum C."/>
            <person name="Floudas D."/>
            <person name="Sun H."/>
            <person name="Yadav J.S."/>
            <person name="Pangilinan J."/>
            <person name="Larsson K.H."/>
            <person name="Matsuura K."/>
            <person name="Barry K."/>
            <person name="Labutti K."/>
            <person name="Kuo R."/>
            <person name="Ohm R.A."/>
            <person name="Bhattacharya S.S."/>
            <person name="Shirouzu T."/>
            <person name="Yoshinaga Y."/>
            <person name="Martin F.M."/>
            <person name="Grigoriev I.V."/>
            <person name="Hibbett D.S."/>
        </authorList>
    </citation>
    <scope>NUCLEOTIDE SEQUENCE [LARGE SCALE GENOMIC DNA]</scope>
    <source>
        <strain evidence="2 3">HHB9708</strain>
    </source>
</reference>